<reference evidence="3" key="1">
    <citation type="submission" date="2021-02" db="EMBL/GenBank/DDBJ databases">
        <authorList>
            <person name="Nowell W R."/>
        </authorList>
    </citation>
    <scope>NUCLEOTIDE SEQUENCE</scope>
</reference>
<dbReference type="Proteomes" id="UP000663854">
    <property type="component" value="Unassembled WGS sequence"/>
</dbReference>
<comment type="caution">
    <text evidence="3">The sequence shown here is derived from an EMBL/GenBank/DDBJ whole genome shotgun (WGS) entry which is preliminary data.</text>
</comment>
<dbReference type="Proteomes" id="UP000663870">
    <property type="component" value="Unassembled WGS sequence"/>
</dbReference>
<dbReference type="InterPro" id="IPR016137">
    <property type="entry name" value="RGS"/>
</dbReference>
<sequence length="509" mass="60148">MHSIFRLGLIKQIDGNNRLWQVDLTLTSDNDPNLHSFAEQIAMSILQWSVPANHPNLLVLRGRFIYINEIFFMQQSPSISIEQESLSTTISYNSSEQSLNKTNKLIKWYRIIKRIVQFFRFIKIPILRSRFIDMINYMSIDNFEFEGLNGYKINKIQEDLLFLDDIKRYQEVFNTFLSFGFVWEDKEFQMAKLKANYIYDHYMSTSEAIAKTNIPTDTIPSIYNRIASPKIFSSLTYLNLFNDAEKFITEKILMIYMCEGLNCFSISPQKQFIAIMNRFKGNQITNGSISSFEHLKEINKIEKPLFDHSNIKLKDKFDIESSYDELIIPNWTYSTDLGFVYNPIREKRMKVLKTNIRKKTKDFDSNDDSIIKFSHNIPNELKLLNSTLSKSTIPISSKNIQHSSKILSHTHRQHIDNTSIHLISKDKSLLQHKKHDILSHYYRCNSMFNKNIIDKRQFSKKIFICKVHSSSWSESYQFKMNNEIPYRMIQKHQAKDSFNRIQQSQRLCH</sequence>
<name>A0A814APT9_9BILA</name>
<keyword evidence="4" id="KW-1185">Reference proteome</keyword>
<accession>A0A814APT9</accession>
<dbReference type="PROSITE" id="PS50132">
    <property type="entry name" value="RGS"/>
    <property type="match status" value="1"/>
</dbReference>
<gene>
    <name evidence="3" type="ORF">JXQ802_LOCUS9981</name>
    <name evidence="2" type="ORF">PYM288_LOCUS8147</name>
</gene>
<dbReference type="EMBL" id="CAJNOL010000187">
    <property type="protein sequence ID" value="CAF0918022.1"/>
    <property type="molecule type" value="Genomic_DNA"/>
</dbReference>
<organism evidence="3 4">
    <name type="scientific">Rotaria sordida</name>
    <dbReference type="NCBI Taxonomy" id="392033"/>
    <lineage>
        <taxon>Eukaryota</taxon>
        <taxon>Metazoa</taxon>
        <taxon>Spiralia</taxon>
        <taxon>Gnathifera</taxon>
        <taxon>Rotifera</taxon>
        <taxon>Eurotatoria</taxon>
        <taxon>Bdelloidea</taxon>
        <taxon>Philodinida</taxon>
        <taxon>Philodinidae</taxon>
        <taxon>Rotaria</taxon>
    </lineage>
</organism>
<protein>
    <recommendedName>
        <fullName evidence="1">RGS domain-containing protein</fullName>
    </recommendedName>
</protein>
<feature type="domain" description="RGS" evidence="1">
    <location>
        <begin position="157"/>
        <end position="252"/>
    </location>
</feature>
<proteinExistence type="predicted"/>
<evidence type="ECO:0000313" key="2">
    <source>
        <dbReference type="EMBL" id="CAF0873079.1"/>
    </source>
</evidence>
<evidence type="ECO:0000313" key="3">
    <source>
        <dbReference type="EMBL" id="CAF0918022.1"/>
    </source>
</evidence>
<dbReference type="AlphaFoldDB" id="A0A814APT9"/>
<evidence type="ECO:0000259" key="1">
    <source>
        <dbReference type="PROSITE" id="PS50132"/>
    </source>
</evidence>
<dbReference type="EMBL" id="CAJNOH010000106">
    <property type="protein sequence ID" value="CAF0873079.1"/>
    <property type="molecule type" value="Genomic_DNA"/>
</dbReference>
<evidence type="ECO:0000313" key="4">
    <source>
        <dbReference type="Proteomes" id="UP000663870"/>
    </source>
</evidence>